<sequence>MAEPAESLYPSSLLIASFRQWAADYEALPVFGEGAILLFDLSGTLLCGHGQTSPVFENQLLKCVKNTVRTGEPAEEAAESGMLLRAIPVADRSEGTPIATLVFCIPVGADLEGRRAMLYACVLDFRNRLYFHFEEGLLRQAMLSQCAHDREAERKDALFIAAKRLHDQIDVPSVLKETIQSLESLYPDSAVDLLLSQDYASVDARVKPLVIKNAASDISARAFLEGKMVKEKGEDGVRLAVPLSGKQAVYGVLLMTVPAEQWEESDLSAFIMLADTAGSAFENAKLYEQSNVLIGELQLINELTKRLNQSLRLSEIFQFATSELLQVFHADFCCVLQLNKEISRFVVMSSNIPALAGEQFSTEYGFSGMVYRSKESLIISDYHAAGQVASKLMDMTASRSLIASPIMVGNDVGGVIMVAHRNAHYFSYDNYKLLQVLSTHIGLAITNASLHAEVRRMVITDNLTSLHARHYLNEQIQLRQRKDPCGSLILVDIDYFKKVNDTYGHQIGDRILVQVSNVITSCIRDSDIAARWGGEELAVYLPQVRTEQAYRIADRIRTRVEAETDPKVTASCGVSEWTFEDEKISPESLFYRADMALYEAKHHGRNQVFVG</sequence>
<dbReference type="GO" id="GO:0052621">
    <property type="term" value="F:diguanylate cyclase activity"/>
    <property type="evidence" value="ECO:0007669"/>
    <property type="project" value="TreeGrafter"/>
</dbReference>
<dbReference type="Pfam" id="PF13185">
    <property type="entry name" value="GAF_2"/>
    <property type="match status" value="1"/>
</dbReference>
<dbReference type="Gene3D" id="3.30.450.40">
    <property type="match status" value="2"/>
</dbReference>
<dbReference type="SUPFAM" id="SSF55073">
    <property type="entry name" value="Nucleotide cyclase"/>
    <property type="match status" value="1"/>
</dbReference>
<dbReference type="NCBIfam" id="TIGR00254">
    <property type="entry name" value="GGDEF"/>
    <property type="match status" value="1"/>
</dbReference>
<gene>
    <name evidence="2" type="ORF">BG53_02060</name>
</gene>
<dbReference type="GO" id="GO:1902201">
    <property type="term" value="P:negative regulation of bacterial-type flagellum-dependent cell motility"/>
    <property type="evidence" value="ECO:0007669"/>
    <property type="project" value="TreeGrafter"/>
</dbReference>
<dbReference type="RefSeq" id="WP_223298924.1">
    <property type="nucleotide sequence ID" value="NZ_KK082145.1"/>
</dbReference>
<dbReference type="PANTHER" id="PTHR45138:SF9">
    <property type="entry name" value="DIGUANYLATE CYCLASE DGCM-RELATED"/>
    <property type="match status" value="1"/>
</dbReference>
<dbReference type="PROSITE" id="PS50887">
    <property type="entry name" value="GGDEF"/>
    <property type="match status" value="1"/>
</dbReference>
<organism evidence="2 3">
    <name type="scientific">Paenibacillus darwinianus</name>
    <dbReference type="NCBI Taxonomy" id="1380763"/>
    <lineage>
        <taxon>Bacteria</taxon>
        <taxon>Bacillati</taxon>
        <taxon>Bacillota</taxon>
        <taxon>Bacilli</taxon>
        <taxon>Bacillales</taxon>
        <taxon>Paenibacillaceae</taxon>
        <taxon>Paenibacillus</taxon>
    </lineage>
</organism>
<dbReference type="SUPFAM" id="SSF55781">
    <property type="entry name" value="GAF domain-like"/>
    <property type="match status" value="2"/>
</dbReference>
<dbReference type="AlphaFoldDB" id="A0A9W5S0U1"/>
<keyword evidence="3" id="KW-1185">Reference proteome</keyword>
<dbReference type="CDD" id="cd01949">
    <property type="entry name" value="GGDEF"/>
    <property type="match status" value="1"/>
</dbReference>
<dbReference type="FunFam" id="3.30.70.270:FF:000001">
    <property type="entry name" value="Diguanylate cyclase domain protein"/>
    <property type="match status" value="1"/>
</dbReference>
<dbReference type="InterPro" id="IPR050469">
    <property type="entry name" value="Diguanylate_Cyclase"/>
</dbReference>
<dbReference type="InterPro" id="IPR029016">
    <property type="entry name" value="GAF-like_dom_sf"/>
</dbReference>
<dbReference type="SMART" id="SM00267">
    <property type="entry name" value="GGDEF"/>
    <property type="match status" value="1"/>
</dbReference>
<feature type="domain" description="GGDEF" evidence="1">
    <location>
        <begin position="484"/>
        <end position="611"/>
    </location>
</feature>
<protein>
    <submittedName>
        <fullName evidence="2">Diguanylate cyclase</fullName>
    </submittedName>
</protein>
<dbReference type="Proteomes" id="UP000053750">
    <property type="component" value="Unassembled WGS sequence"/>
</dbReference>
<dbReference type="InterPro" id="IPR003018">
    <property type="entry name" value="GAF"/>
</dbReference>
<dbReference type="InterPro" id="IPR029787">
    <property type="entry name" value="Nucleotide_cyclase"/>
</dbReference>
<dbReference type="SMART" id="SM00065">
    <property type="entry name" value="GAF"/>
    <property type="match status" value="1"/>
</dbReference>
<name>A0A9W5S0U1_9BACL</name>
<proteinExistence type="predicted"/>
<comment type="caution">
    <text evidence="2">The sequence shown here is derived from an EMBL/GenBank/DDBJ whole genome shotgun (WGS) entry which is preliminary data.</text>
</comment>
<dbReference type="PANTHER" id="PTHR45138">
    <property type="entry name" value="REGULATORY COMPONENTS OF SENSORY TRANSDUCTION SYSTEM"/>
    <property type="match status" value="1"/>
</dbReference>
<dbReference type="InterPro" id="IPR000160">
    <property type="entry name" value="GGDEF_dom"/>
</dbReference>
<reference evidence="2 3" key="1">
    <citation type="submission" date="2014-02" db="EMBL/GenBank/DDBJ databases">
        <title>Genome sequence of Paenibacillus darwinianus reveals adaptive mechanisms for survival in Antarctic soils.</title>
        <authorList>
            <person name="Dsouza M."/>
            <person name="Taylor M.W."/>
            <person name="Turner S.J."/>
            <person name="Aislabie J."/>
        </authorList>
    </citation>
    <scope>NUCLEOTIDE SEQUENCE [LARGE SCALE GENOMIC DNA]</scope>
    <source>
        <strain evidence="2 3">CE1</strain>
    </source>
</reference>
<dbReference type="Gene3D" id="3.30.70.270">
    <property type="match status" value="1"/>
</dbReference>
<evidence type="ECO:0000313" key="3">
    <source>
        <dbReference type="Proteomes" id="UP000053750"/>
    </source>
</evidence>
<dbReference type="Pfam" id="PF00990">
    <property type="entry name" value="GGDEF"/>
    <property type="match status" value="1"/>
</dbReference>
<evidence type="ECO:0000259" key="1">
    <source>
        <dbReference type="PROSITE" id="PS50887"/>
    </source>
</evidence>
<dbReference type="GO" id="GO:0005886">
    <property type="term" value="C:plasma membrane"/>
    <property type="evidence" value="ECO:0007669"/>
    <property type="project" value="TreeGrafter"/>
</dbReference>
<dbReference type="EMBL" id="JFHU01000128">
    <property type="protein sequence ID" value="EXX88333.1"/>
    <property type="molecule type" value="Genomic_DNA"/>
</dbReference>
<evidence type="ECO:0000313" key="2">
    <source>
        <dbReference type="EMBL" id="EXX88333.1"/>
    </source>
</evidence>
<accession>A0A9W5S0U1</accession>
<dbReference type="InterPro" id="IPR043128">
    <property type="entry name" value="Rev_trsase/Diguanyl_cyclase"/>
</dbReference>
<dbReference type="GO" id="GO:0043709">
    <property type="term" value="P:cell adhesion involved in single-species biofilm formation"/>
    <property type="evidence" value="ECO:0007669"/>
    <property type="project" value="TreeGrafter"/>
</dbReference>